<dbReference type="KEGG" id="vg:12979127"/>
<keyword evidence="1" id="KW-1133">Transmembrane helix</keyword>
<keyword evidence="1" id="KW-0472">Membrane</keyword>
<keyword evidence="3" id="KW-1185">Reference proteome</keyword>
<proteinExistence type="predicted"/>
<reference evidence="2 3" key="1">
    <citation type="journal article" date="2012" name="PLoS ONE">
        <title>Genomic Analysis of Pseudomonas putida Phage tf with Localized Single-Strand DNA Interruptions.</title>
        <authorList>
            <person name="Glukhov A.S."/>
            <person name="Krutilina A.I."/>
            <person name="Shlyapnikov M.G."/>
            <person name="Severinov K."/>
            <person name="Lavysh D."/>
            <person name="Kochetkov V.V."/>
            <person name="McGrath J.W."/>
            <person name="de Leeuwe C."/>
            <person name="Shaburova O.V."/>
            <person name="Krylov V.N."/>
            <person name="Akulenko N.V."/>
            <person name="Kulakov L.A."/>
        </authorList>
    </citation>
    <scope>NUCLEOTIDE SEQUENCE [LARGE SCALE GENOMIC DNA]</scope>
</reference>
<dbReference type="GeneID" id="12979127"/>
<dbReference type="RefSeq" id="YP_006382475.1">
    <property type="nucleotide sequence ID" value="NC_017971.2"/>
</dbReference>
<evidence type="ECO:0000313" key="3">
    <source>
        <dbReference type="Proteomes" id="UP000002867"/>
    </source>
</evidence>
<gene>
    <name evidence="2" type="ORF">tf_15</name>
</gene>
<organism evidence="2 3">
    <name type="scientific">Pseudomonas phage tf</name>
    <dbReference type="NCBI Taxonomy" id="1114179"/>
    <lineage>
        <taxon>Viruses</taxon>
        <taxon>Duplodnaviria</taxon>
        <taxon>Heunggongvirae</taxon>
        <taxon>Uroviricota</taxon>
        <taxon>Caudoviricetes</taxon>
        <taxon>Krylovvirus</taxon>
        <taxon>Krylovvirus tf</taxon>
    </lineage>
</organism>
<feature type="transmembrane region" description="Helical" evidence="1">
    <location>
        <begin position="44"/>
        <end position="66"/>
    </location>
</feature>
<name>I2FLN6_9CAUD</name>
<sequence length="71" mass="8147">MTLLLLKCYASVLVIWTALCIVGICNYSPCSAPKWLLWTVRLWVVHWFAALLLTIFGAIWGCPFLWSTVSW</sequence>
<evidence type="ECO:0000256" key="1">
    <source>
        <dbReference type="SAM" id="Phobius"/>
    </source>
</evidence>
<dbReference type="EMBL" id="HE611333">
    <property type="protein sequence ID" value="CCE60770.1"/>
    <property type="molecule type" value="Genomic_DNA"/>
</dbReference>
<accession>I2FLN6</accession>
<protein>
    <submittedName>
        <fullName evidence="2">Uncharacterized protein</fullName>
    </submittedName>
</protein>
<evidence type="ECO:0000313" key="2">
    <source>
        <dbReference type="EMBL" id="CCE60770.1"/>
    </source>
</evidence>
<dbReference type="Proteomes" id="UP000002867">
    <property type="component" value="Segment"/>
</dbReference>
<keyword evidence="1" id="KW-0812">Transmembrane</keyword>